<keyword evidence="4" id="KW-0732">Signal</keyword>
<feature type="chain" id="PRO_5040456265" evidence="4">
    <location>
        <begin position="17"/>
        <end position="385"/>
    </location>
</feature>
<dbReference type="InterPro" id="IPR036188">
    <property type="entry name" value="FAD/NAD-bd_sf"/>
</dbReference>
<evidence type="ECO:0000256" key="2">
    <source>
        <dbReference type="ARBA" id="ARBA00022827"/>
    </source>
</evidence>
<proteinExistence type="predicted"/>
<reference evidence="6" key="1">
    <citation type="journal article" date="2020" name="Stud. Mycol.">
        <title>101 Dothideomycetes genomes: a test case for predicting lifestyles and emergence of pathogens.</title>
        <authorList>
            <person name="Haridas S."/>
            <person name="Albert R."/>
            <person name="Binder M."/>
            <person name="Bloem J."/>
            <person name="Labutti K."/>
            <person name="Salamov A."/>
            <person name="Andreopoulos B."/>
            <person name="Baker S."/>
            <person name="Barry K."/>
            <person name="Bills G."/>
            <person name="Bluhm B."/>
            <person name="Cannon C."/>
            <person name="Castanera R."/>
            <person name="Culley D."/>
            <person name="Daum C."/>
            <person name="Ezra D."/>
            <person name="Gonzalez J."/>
            <person name="Henrissat B."/>
            <person name="Kuo A."/>
            <person name="Liang C."/>
            <person name="Lipzen A."/>
            <person name="Lutzoni F."/>
            <person name="Magnuson J."/>
            <person name="Mondo S."/>
            <person name="Nolan M."/>
            <person name="Ohm R."/>
            <person name="Pangilinan J."/>
            <person name="Park H.-J."/>
            <person name="Ramirez L."/>
            <person name="Alfaro M."/>
            <person name="Sun H."/>
            <person name="Tritt A."/>
            <person name="Yoshinaga Y."/>
            <person name="Zwiers L.-H."/>
            <person name="Turgeon B."/>
            <person name="Goodwin S."/>
            <person name="Spatafora J."/>
            <person name="Crous P."/>
            <person name="Grigoriev I."/>
        </authorList>
    </citation>
    <scope>NUCLEOTIDE SEQUENCE</scope>
    <source>
        <strain evidence="6">CBS 110217</strain>
    </source>
</reference>
<evidence type="ECO:0000313" key="6">
    <source>
        <dbReference type="EMBL" id="KAF2025880.1"/>
    </source>
</evidence>
<organism evidence="6 7">
    <name type="scientific">Setomelanomma holmii</name>
    <dbReference type="NCBI Taxonomy" id="210430"/>
    <lineage>
        <taxon>Eukaryota</taxon>
        <taxon>Fungi</taxon>
        <taxon>Dikarya</taxon>
        <taxon>Ascomycota</taxon>
        <taxon>Pezizomycotina</taxon>
        <taxon>Dothideomycetes</taxon>
        <taxon>Pleosporomycetidae</taxon>
        <taxon>Pleosporales</taxon>
        <taxon>Pleosporineae</taxon>
        <taxon>Phaeosphaeriaceae</taxon>
        <taxon>Setomelanomma</taxon>
    </lineage>
</organism>
<feature type="domain" description="FAD-binding" evidence="5">
    <location>
        <begin position="2"/>
        <end position="229"/>
    </location>
</feature>
<dbReference type="Gene3D" id="3.50.50.60">
    <property type="entry name" value="FAD/NAD(P)-binding domain"/>
    <property type="match status" value="1"/>
</dbReference>
<evidence type="ECO:0000313" key="7">
    <source>
        <dbReference type="Proteomes" id="UP000799777"/>
    </source>
</evidence>
<dbReference type="OrthoDB" id="655030at2759"/>
<keyword evidence="1" id="KW-0285">Flavoprotein</keyword>
<name>A0A9P4H2E9_9PLEO</name>
<dbReference type="SUPFAM" id="SSF51905">
    <property type="entry name" value="FAD/NAD(P)-binding domain"/>
    <property type="match status" value="1"/>
</dbReference>
<dbReference type="GO" id="GO:0071949">
    <property type="term" value="F:FAD binding"/>
    <property type="evidence" value="ECO:0007669"/>
    <property type="project" value="InterPro"/>
</dbReference>
<accession>A0A9P4H2E9</accession>
<evidence type="ECO:0000256" key="4">
    <source>
        <dbReference type="SAM" id="SignalP"/>
    </source>
</evidence>
<dbReference type="InterPro" id="IPR051704">
    <property type="entry name" value="FAD_aromatic-hydroxylase"/>
</dbReference>
<keyword evidence="2" id="KW-0274">FAD</keyword>
<dbReference type="PANTHER" id="PTHR46865:SF2">
    <property type="entry name" value="MONOOXYGENASE"/>
    <property type="match status" value="1"/>
</dbReference>
<evidence type="ECO:0000259" key="5">
    <source>
        <dbReference type="Pfam" id="PF01494"/>
    </source>
</evidence>
<protein>
    <submittedName>
        <fullName evidence="6">FAD/NAD(P)-binding domain-containing protein</fullName>
    </submittedName>
</protein>
<sequence length="385" mass="43134">MRVLISGAGVAGPTLALLLAKAGMCCTVLEKSKALLPHGQNVDLQGSAVTVVKKMGLMEEVRRRNTKEKGSQFIDSDGKPFAPFPIDKGSAASLTSEFEILRGDLSALLYEATKDHPAVDYLFGTTIKRIISNDERCVKIELSSGDVEEYDLLVAADGQWSRVRKLFFPCEDVKSVEMGSYSVYYTVPRILSDNDWWNIYLTSSSRLITLRPDPYGTTRAMFSLMPCNKAQHKEWFEAGRSDRQTQQKLQIKMSRWSNSRVVCLGDAAYAPSPLTGMGTSLAIVGAYVLAGELSKLSVDEHPSKALRAYEDKFRPFVDEVQKVPFFVPGIMHPNTVRKRWLLHGFLRGFSKIVAVPWVRRRLGDPGNSEDFPLQDYTKFVWDKSM</sequence>
<dbReference type="PRINTS" id="PR00420">
    <property type="entry name" value="RNGMNOXGNASE"/>
</dbReference>
<dbReference type="InterPro" id="IPR002938">
    <property type="entry name" value="FAD-bd"/>
</dbReference>
<dbReference type="EMBL" id="ML978254">
    <property type="protein sequence ID" value="KAF2025880.1"/>
    <property type="molecule type" value="Genomic_DNA"/>
</dbReference>
<evidence type="ECO:0000256" key="1">
    <source>
        <dbReference type="ARBA" id="ARBA00022630"/>
    </source>
</evidence>
<dbReference type="Pfam" id="PF01494">
    <property type="entry name" value="FAD_binding_3"/>
    <property type="match status" value="2"/>
</dbReference>
<dbReference type="AlphaFoldDB" id="A0A9P4H2E9"/>
<evidence type="ECO:0000256" key="3">
    <source>
        <dbReference type="ARBA" id="ARBA00023002"/>
    </source>
</evidence>
<gene>
    <name evidence="6" type="ORF">EK21DRAFT_103587</name>
</gene>
<feature type="domain" description="FAD-binding" evidence="5">
    <location>
        <begin position="251"/>
        <end position="320"/>
    </location>
</feature>
<feature type="signal peptide" evidence="4">
    <location>
        <begin position="1"/>
        <end position="16"/>
    </location>
</feature>
<dbReference type="PANTHER" id="PTHR46865">
    <property type="entry name" value="OXIDOREDUCTASE-RELATED"/>
    <property type="match status" value="1"/>
</dbReference>
<keyword evidence="7" id="KW-1185">Reference proteome</keyword>
<comment type="caution">
    <text evidence="6">The sequence shown here is derived from an EMBL/GenBank/DDBJ whole genome shotgun (WGS) entry which is preliminary data.</text>
</comment>
<dbReference type="Proteomes" id="UP000799777">
    <property type="component" value="Unassembled WGS sequence"/>
</dbReference>
<dbReference type="GO" id="GO:0016491">
    <property type="term" value="F:oxidoreductase activity"/>
    <property type="evidence" value="ECO:0007669"/>
    <property type="project" value="UniProtKB-KW"/>
</dbReference>
<keyword evidence="3" id="KW-0560">Oxidoreductase</keyword>